<evidence type="ECO:0000313" key="4">
    <source>
        <dbReference type="EMBL" id="VFK15683.1"/>
    </source>
</evidence>
<dbReference type="InterPro" id="IPR029068">
    <property type="entry name" value="Glyas_Bleomycin-R_OHBP_Dase"/>
</dbReference>
<name>A0A450WF60_9GAMM</name>
<reference evidence="4" key="1">
    <citation type="submission" date="2019-02" db="EMBL/GenBank/DDBJ databases">
        <authorList>
            <person name="Gruber-Vodicka R. H."/>
            <person name="Seah K. B. B."/>
        </authorList>
    </citation>
    <scope>NUCLEOTIDE SEQUENCE</scope>
    <source>
        <strain evidence="2">BECK_BZ163</strain>
        <strain evidence="4">BECK_BZ164</strain>
        <strain evidence="3">BECK_BZ165</strain>
    </source>
</reference>
<accession>A0A450WF60</accession>
<dbReference type="Gene3D" id="3.10.180.10">
    <property type="entry name" value="2,3-Dihydroxybiphenyl 1,2-Dioxygenase, domain 1"/>
    <property type="match status" value="1"/>
</dbReference>
<evidence type="ECO:0000313" key="2">
    <source>
        <dbReference type="EMBL" id="VFJ63677.1"/>
    </source>
</evidence>
<dbReference type="InterPro" id="IPR037523">
    <property type="entry name" value="VOC_core"/>
</dbReference>
<sequence>MEQRPFHLAFPVADLEETRRFYKDILGCPEARSTPNWVDFNFYGNSISAYLHPEEAKRQIPSNLVDTTDSPKKIPVRHFGVILEWKEWEELANRLQQKGIEFIIGPIVRFKNRNGEQITIYFNDPCGNVVELKAFRNPENRFTPFEDDYA</sequence>
<dbReference type="PROSITE" id="PS51819">
    <property type="entry name" value="VOC"/>
    <property type="match status" value="1"/>
</dbReference>
<dbReference type="SUPFAM" id="SSF54593">
    <property type="entry name" value="Glyoxalase/Bleomycin resistance protein/Dihydroxybiphenyl dioxygenase"/>
    <property type="match status" value="1"/>
</dbReference>
<dbReference type="EMBL" id="CAADFL010000383">
    <property type="protein sequence ID" value="VFK15683.1"/>
    <property type="molecule type" value="Genomic_DNA"/>
</dbReference>
<organism evidence="4">
    <name type="scientific">Candidatus Kentrum sp. FM</name>
    <dbReference type="NCBI Taxonomy" id="2126340"/>
    <lineage>
        <taxon>Bacteria</taxon>
        <taxon>Pseudomonadati</taxon>
        <taxon>Pseudomonadota</taxon>
        <taxon>Gammaproteobacteria</taxon>
        <taxon>Candidatus Kentrum</taxon>
    </lineage>
</organism>
<dbReference type="PANTHER" id="PTHR39434:SF1">
    <property type="entry name" value="VOC DOMAIN-CONTAINING PROTEIN"/>
    <property type="match status" value="1"/>
</dbReference>
<dbReference type="AlphaFoldDB" id="A0A450WF60"/>
<evidence type="ECO:0000259" key="1">
    <source>
        <dbReference type="PROSITE" id="PS51819"/>
    </source>
</evidence>
<dbReference type="PANTHER" id="PTHR39434">
    <property type="match status" value="1"/>
</dbReference>
<gene>
    <name evidence="2" type="ORF">BECKFM1743A_GA0114220_103384</name>
    <name evidence="4" type="ORF">BECKFM1743B_GA0114221_103834</name>
    <name evidence="3" type="ORF">BECKFM1743C_GA0114222_103944</name>
</gene>
<dbReference type="EMBL" id="CAADEZ010000338">
    <property type="protein sequence ID" value="VFJ63677.1"/>
    <property type="molecule type" value="Genomic_DNA"/>
</dbReference>
<proteinExistence type="predicted"/>
<dbReference type="Pfam" id="PF00903">
    <property type="entry name" value="Glyoxalase"/>
    <property type="match status" value="1"/>
</dbReference>
<dbReference type="InterPro" id="IPR004360">
    <property type="entry name" value="Glyas_Fos-R_dOase_dom"/>
</dbReference>
<protein>
    <recommendedName>
        <fullName evidence="1">VOC domain-containing protein</fullName>
    </recommendedName>
</protein>
<dbReference type="EMBL" id="CAADFA010000394">
    <property type="protein sequence ID" value="VFJ65408.1"/>
    <property type="molecule type" value="Genomic_DNA"/>
</dbReference>
<evidence type="ECO:0000313" key="3">
    <source>
        <dbReference type="EMBL" id="VFJ65408.1"/>
    </source>
</evidence>
<feature type="domain" description="VOC" evidence="1">
    <location>
        <begin position="4"/>
        <end position="135"/>
    </location>
</feature>